<evidence type="ECO:0000259" key="5">
    <source>
        <dbReference type="PROSITE" id="PS51304"/>
    </source>
</evidence>
<dbReference type="InterPro" id="IPR013320">
    <property type="entry name" value="ConA-like_dom_sf"/>
</dbReference>
<feature type="region of interest" description="Disordered" evidence="3">
    <location>
        <begin position="203"/>
        <end position="275"/>
    </location>
</feature>
<dbReference type="InterPro" id="IPR001079">
    <property type="entry name" value="Galectin_CRD"/>
</dbReference>
<protein>
    <recommendedName>
        <fullName evidence="2">Galectin</fullName>
    </recommendedName>
</protein>
<evidence type="ECO:0000256" key="2">
    <source>
        <dbReference type="RuleBase" id="RU102079"/>
    </source>
</evidence>
<dbReference type="Pfam" id="PF00337">
    <property type="entry name" value="Gal-bind_lectin"/>
    <property type="match status" value="1"/>
</dbReference>
<evidence type="ECO:0000256" key="3">
    <source>
        <dbReference type="SAM" id="MobiDB-lite"/>
    </source>
</evidence>
<dbReference type="SMART" id="SM00276">
    <property type="entry name" value="GLECT"/>
    <property type="match status" value="1"/>
</dbReference>
<evidence type="ECO:0000256" key="4">
    <source>
        <dbReference type="SAM" id="SignalP"/>
    </source>
</evidence>
<proteinExistence type="predicted"/>
<dbReference type="PANTHER" id="PTHR11346:SF176">
    <property type="entry name" value="32 KDA BETA-GALACTOSIDE-BINDING LECTIN LEC-3"/>
    <property type="match status" value="1"/>
</dbReference>
<keyword evidence="7" id="KW-1185">Reference proteome</keyword>
<evidence type="ECO:0000313" key="6">
    <source>
        <dbReference type="EMBL" id="PIC13712.1"/>
    </source>
</evidence>
<keyword evidence="1 2" id="KW-0430">Lectin</keyword>
<dbReference type="SUPFAM" id="SSF49899">
    <property type="entry name" value="Concanavalin A-like lectins/glucanases"/>
    <property type="match status" value="1"/>
</dbReference>
<dbReference type="InterPro" id="IPR044156">
    <property type="entry name" value="Galectin-like"/>
</dbReference>
<dbReference type="GO" id="GO:0016936">
    <property type="term" value="F:galactoside binding"/>
    <property type="evidence" value="ECO:0007669"/>
    <property type="project" value="TreeGrafter"/>
</dbReference>
<dbReference type="Gene3D" id="2.60.120.200">
    <property type="match status" value="1"/>
</dbReference>
<dbReference type="PANTHER" id="PTHR11346">
    <property type="entry name" value="GALECTIN"/>
    <property type="match status" value="1"/>
</dbReference>
<reference evidence="7" key="1">
    <citation type="submission" date="2017-10" db="EMBL/GenBank/DDBJ databases">
        <title>Rapid genome shrinkage in a self-fertile nematode reveals novel sperm competition proteins.</title>
        <authorList>
            <person name="Yin D."/>
            <person name="Schwarz E.M."/>
            <person name="Thomas C.G."/>
            <person name="Felde R.L."/>
            <person name="Korf I.F."/>
            <person name="Cutter A.D."/>
            <person name="Schartner C.M."/>
            <person name="Ralston E.J."/>
            <person name="Meyer B.J."/>
            <person name="Haag E.S."/>
        </authorList>
    </citation>
    <scope>NUCLEOTIDE SEQUENCE [LARGE SCALE GENOMIC DNA]</scope>
    <source>
        <strain evidence="7">JU1422</strain>
    </source>
</reference>
<feature type="domain" description="Galectin" evidence="5">
    <location>
        <begin position="38"/>
        <end position="183"/>
    </location>
</feature>
<comment type="caution">
    <text evidence="6">The sequence shown here is derived from an EMBL/GenBank/DDBJ whole genome shotgun (WGS) entry which is preliminary data.</text>
</comment>
<dbReference type="Proteomes" id="UP000230233">
    <property type="component" value="Unassembled WGS sequence"/>
</dbReference>
<accession>A0A2G5SFJ5</accession>
<evidence type="ECO:0000256" key="1">
    <source>
        <dbReference type="ARBA" id="ARBA00022734"/>
    </source>
</evidence>
<evidence type="ECO:0000313" key="7">
    <source>
        <dbReference type="Proteomes" id="UP000230233"/>
    </source>
</evidence>
<sequence>MKFSFVLLAFWILVQLTGLDSRAPRNWPNKIRKKQRSSEYSRVRKLEDHSEIRYQERLLDFGVYNSIQLRCFPSKKERFEIHLHSVTNRRTIPLLISFRPSENDIVFNSMVRGVWDHEHRRIVPVDLSSVFTIEVYLFPIHFLVVINGVWFHQQHYSHDVKHVEMVTVLGEVVVREVKTFTFEVLNEEANEPRKYDNTFVRYALPDEDPIPPTTEPAETATEAEEGPIESEEQPSQYAEEEAEPDVEEVAEPEVEEEAEPEVEEEEAPEALINFN</sequence>
<feature type="signal peptide" evidence="4">
    <location>
        <begin position="1"/>
        <end position="21"/>
    </location>
</feature>
<feature type="chain" id="PRO_5013767975" description="Galectin" evidence="4">
    <location>
        <begin position="22"/>
        <end position="275"/>
    </location>
</feature>
<gene>
    <name evidence="6" type="ORF">B9Z55_027575</name>
</gene>
<keyword evidence="4" id="KW-0732">Signal</keyword>
<feature type="compositionally biased region" description="Acidic residues" evidence="3">
    <location>
        <begin position="221"/>
        <end position="268"/>
    </location>
</feature>
<dbReference type="AlphaFoldDB" id="A0A2G5SFJ5"/>
<dbReference type="SMART" id="SM00908">
    <property type="entry name" value="Gal-bind_lectin"/>
    <property type="match status" value="1"/>
</dbReference>
<dbReference type="GO" id="GO:0030246">
    <property type="term" value="F:carbohydrate binding"/>
    <property type="evidence" value="ECO:0007669"/>
    <property type="project" value="UniProtKB-UniRule"/>
</dbReference>
<organism evidence="6 7">
    <name type="scientific">Caenorhabditis nigoni</name>
    <dbReference type="NCBI Taxonomy" id="1611254"/>
    <lineage>
        <taxon>Eukaryota</taxon>
        <taxon>Metazoa</taxon>
        <taxon>Ecdysozoa</taxon>
        <taxon>Nematoda</taxon>
        <taxon>Chromadorea</taxon>
        <taxon>Rhabditida</taxon>
        <taxon>Rhabditina</taxon>
        <taxon>Rhabditomorpha</taxon>
        <taxon>Rhabditoidea</taxon>
        <taxon>Rhabditidae</taxon>
        <taxon>Peloderinae</taxon>
        <taxon>Caenorhabditis</taxon>
    </lineage>
</organism>
<dbReference type="EMBL" id="PDUG01000011">
    <property type="protein sequence ID" value="PIC13712.1"/>
    <property type="molecule type" value="Genomic_DNA"/>
</dbReference>
<name>A0A2G5SFJ5_9PELO</name>
<dbReference type="PROSITE" id="PS51304">
    <property type="entry name" value="GALECTIN"/>
    <property type="match status" value="1"/>
</dbReference>